<organism evidence="10 11">
    <name type="scientific">Laccaria amethystina LaAM-08-1</name>
    <dbReference type="NCBI Taxonomy" id="1095629"/>
    <lineage>
        <taxon>Eukaryota</taxon>
        <taxon>Fungi</taxon>
        <taxon>Dikarya</taxon>
        <taxon>Basidiomycota</taxon>
        <taxon>Agaricomycotina</taxon>
        <taxon>Agaricomycetes</taxon>
        <taxon>Agaricomycetidae</taxon>
        <taxon>Agaricales</taxon>
        <taxon>Agaricineae</taxon>
        <taxon>Hydnangiaceae</taxon>
        <taxon>Laccaria</taxon>
    </lineage>
</organism>
<keyword evidence="9" id="KW-0636">Prenylation</keyword>
<name>A0A0C9XUF5_9AGAR</name>
<dbReference type="Gene3D" id="3.40.50.300">
    <property type="entry name" value="P-loop containing nucleotide triphosphate hydrolases"/>
    <property type="match status" value="1"/>
</dbReference>
<dbReference type="SUPFAM" id="SSF52540">
    <property type="entry name" value="P-loop containing nucleoside triphosphate hydrolases"/>
    <property type="match status" value="1"/>
</dbReference>
<reference evidence="11" key="2">
    <citation type="submission" date="2015-01" db="EMBL/GenBank/DDBJ databases">
        <title>Evolutionary Origins and Diversification of the Mycorrhizal Mutualists.</title>
        <authorList>
            <consortium name="DOE Joint Genome Institute"/>
            <consortium name="Mycorrhizal Genomics Consortium"/>
            <person name="Kohler A."/>
            <person name="Kuo A."/>
            <person name="Nagy L.G."/>
            <person name="Floudas D."/>
            <person name="Copeland A."/>
            <person name="Barry K.W."/>
            <person name="Cichocki N."/>
            <person name="Veneault-Fourrey C."/>
            <person name="LaButti K."/>
            <person name="Lindquist E.A."/>
            <person name="Lipzen A."/>
            <person name="Lundell T."/>
            <person name="Morin E."/>
            <person name="Murat C."/>
            <person name="Riley R."/>
            <person name="Ohm R."/>
            <person name="Sun H."/>
            <person name="Tunlid A."/>
            <person name="Henrissat B."/>
            <person name="Grigoriev I.V."/>
            <person name="Hibbett D.S."/>
            <person name="Martin F."/>
        </authorList>
    </citation>
    <scope>NUCLEOTIDE SEQUENCE [LARGE SCALE GENOMIC DNA]</scope>
    <source>
        <strain evidence="11">LaAM-08-1</strain>
    </source>
</reference>
<evidence type="ECO:0000256" key="3">
    <source>
        <dbReference type="ARBA" id="ARBA00022475"/>
    </source>
</evidence>
<dbReference type="PROSITE" id="PS51421">
    <property type="entry name" value="RAS"/>
    <property type="match status" value="1"/>
</dbReference>
<keyword evidence="7" id="KW-0472">Membrane</keyword>
<evidence type="ECO:0000256" key="5">
    <source>
        <dbReference type="ARBA" id="ARBA00022741"/>
    </source>
</evidence>
<keyword evidence="11" id="KW-1185">Reference proteome</keyword>
<evidence type="ECO:0000256" key="7">
    <source>
        <dbReference type="ARBA" id="ARBA00023136"/>
    </source>
</evidence>
<accession>A0A0C9XUF5</accession>
<dbReference type="InterPro" id="IPR003578">
    <property type="entry name" value="Small_GTPase_Rho"/>
</dbReference>
<keyword evidence="8" id="KW-0449">Lipoprotein</keyword>
<dbReference type="SMART" id="SM00174">
    <property type="entry name" value="RHO"/>
    <property type="match status" value="1"/>
</dbReference>
<dbReference type="SMART" id="SM00173">
    <property type="entry name" value="RAS"/>
    <property type="match status" value="1"/>
</dbReference>
<dbReference type="InterPro" id="IPR001806">
    <property type="entry name" value="Small_GTPase"/>
</dbReference>
<sequence>MTPTEILKKLVIVGDGAVGKTCLLIRSVKGLFPEIYVPTLFENHVKEFNINDQVKIQLALWDTASQCDYDGLRPLSYIDADVILIAFGIDSPDSFDNIMEKWFEEVTRWCPGVPIFLVACKMELRHDPQTINTLSAYGMEPVTQEQGMSLAQKIGASYYAETSAKNGDESASSGFAYTTYATPTCAKLWYCGGTKSRVLTRRYPAKHLWNGVSDEDAEQRVRCIQKRSAPAESLRTSSDLCHLQNVPLATIVVLKYSWAGSYDFVAIYVRYFCCRRWVSDTPPDFYTIPINAVNTWRDNITSVEVSVAQSGASRHLFQAKKHHSITNSFLKLLPYDCLRRYGPFCEIPLFA</sequence>
<comment type="subcellular location">
    <subcellularLocation>
        <location evidence="1">Cell membrane</location>
        <topology evidence="1">Lipid-anchor</topology>
        <orientation evidence="1">Cytoplasmic side</orientation>
    </subcellularLocation>
</comment>
<dbReference type="GO" id="GO:0005886">
    <property type="term" value="C:plasma membrane"/>
    <property type="evidence" value="ECO:0007669"/>
    <property type="project" value="UniProtKB-SubCell"/>
</dbReference>
<dbReference type="FunFam" id="3.40.50.300:FF:000983">
    <property type="entry name" value="Rho family GTPase"/>
    <property type="match status" value="1"/>
</dbReference>
<protein>
    <submittedName>
        <fullName evidence="10">Uncharacterized protein</fullName>
    </submittedName>
</protein>
<reference evidence="10 11" key="1">
    <citation type="submission" date="2014-04" db="EMBL/GenBank/DDBJ databases">
        <authorList>
            <consortium name="DOE Joint Genome Institute"/>
            <person name="Kuo A."/>
            <person name="Kohler A."/>
            <person name="Nagy L.G."/>
            <person name="Floudas D."/>
            <person name="Copeland A."/>
            <person name="Barry K.W."/>
            <person name="Cichocki N."/>
            <person name="Veneault-Fourrey C."/>
            <person name="LaButti K."/>
            <person name="Lindquist E.A."/>
            <person name="Lipzen A."/>
            <person name="Lundell T."/>
            <person name="Morin E."/>
            <person name="Murat C."/>
            <person name="Sun H."/>
            <person name="Tunlid A."/>
            <person name="Henrissat B."/>
            <person name="Grigoriev I.V."/>
            <person name="Hibbett D.S."/>
            <person name="Martin F."/>
            <person name="Nordberg H.P."/>
            <person name="Cantor M.N."/>
            <person name="Hua S.X."/>
        </authorList>
    </citation>
    <scope>NUCLEOTIDE SEQUENCE [LARGE SCALE GENOMIC DNA]</scope>
    <source>
        <strain evidence="10 11">LaAM-08-1</strain>
    </source>
</reference>
<dbReference type="GO" id="GO:0005525">
    <property type="term" value="F:GTP binding"/>
    <property type="evidence" value="ECO:0007669"/>
    <property type="project" value="UniProtKB-KW"/>
</dbReference>
<gene>
    <name evidence="10" type="ORF">K443DRAFT_120615</name>
</gene>
<dbReference type="InterPro" id="IPR027417">
    <property type="entry name" value="P-loop_NTPase"/>
</dbReference>
<dbReference type="OrthoDB" id="8830751at2759"/>
<dbReference type="GO" id="GO:0007264">
    <property type="term" value="P:small GTPase-mediated signal transduction"/>
    <property type="evidence" value="ECO:0007669"/>
    <property type="project" value="InterPro"/>
</dbReference>
<dbReference type="Pfam" id="PF00071">
    <property type="entry name" value="Ras"/>
    <property type="match status" value="1"/>
</dbReference>
<evidence type="ECO:0000256" key="4">
    <source>
        <dbReference type="ARBA" id="ARBA00022481"/>
    </source>
</evidence>
<dbReference type="STRING" id="1095629.A0A0C9XUF5"/>
<proteinExistence type="inferred from homology"/>
<dbReference type="GO" id="GO:0003924">
    <property type="term" value="F:GTPase activity"/>
    <property type="evidence" value="ECO:0007669"/>
    <property type="project" value="InterPro"/>
</dbReference>
<dbReference type="NCBIfam" id="TIGR00231">
    <property type="entry name" value="small_GTP"/>
    <property type="match status" value="1"/>
</dbReference>
<keyword evidence="4" id="KW-0488">Methylation</keyword>
<dbReference type="Proteomes" id="UP000054477">
    <property type="component" value="Unassembled WGS sequence"/>
</dbReference>
<keyword evidence="6" id="KW-0342">GTP-binding</keyword>
<keyword evidence="5" id="KW-0547">Nucleotide-binding</keyword>
<evidence type="ECO:0000256" key="6">
    <source>
        <dbReference type="ARBA" id="ARBA00023134"/>
    </source>
</evidence>
<dbReference type="PROSITE" id="PS51419">
    <property type="entry name" value="RAB"/>
    <property type="match status" value="1"/>
</dbReference>
<evidence type="ECO:0000313" key="11">
    <source>
        <dbReference type="Proteomes" id="UP000054477"/>
    </source>
</evidence>
<dbReference type="AlphaFoldDB" id="A0A0C9XUF5"/>
<dbReference type="HOGENOM" id="CLU_790035_0_0_1"/>
<dbReference type="EMBL" id="KN838561">
    <property type="protein sequence ID" value="KIK05309.1"/>
    <property type="molecule type" value="Genomic_DNA"/>
</dbReference>
<comment type="similarity">
    <text evidence="2">Belongs to the small GTPase superfamily. Rho family.</text>
</comment>
<dbReference type="InterPro" id="IPR005225">
    <property type="entry name" value="Small_GTP-bd"/>
</dbReference>
<dbReference type="SMART" id="SM00176">
    <property type="entry name" value="RAN"/>
    <property type="match status" value="1"/>
</dbReference>
<dbReference type="SMART" id="SM00175">
    <property type="entry name" value="RAB"/>
    <property type="match status" value="1"/>
</dbReference>
<evidence type="ECO:0000256" key="9">
    <source>
        <dbReference type="ARBA" id="ARBA00023289"/>
    </source>
</evidence>
<evidence type="ECO:0000256" key="8">
    <source>
        <dbReference type="ARBA" id="ARBA00023288"/>
    </source>
</evidence>
<dbReference type="PROSITE" id="PS51420">
    <property type="entry name" value="RHO"/>
    <property type="match status" value="1"/>
</dbReference>
<dbReference type="PANTHER" id="PTHR24072">
    <property type="entry name" value="RHO FAMILY GTPASE"/>
    <property type="match status" value="1"/>
</dbReference>
<evidence type="ECO:0000256" key="1">
    <source>
        <dbReference type="ARBA" id="ARBA00004342"/>
    </source>
</evidence>
<evidence type="ECO:0000313" key="10">
    <source>
        <dbReference type="EMBL" id="KIK05309.1"/>
    </source>
</evidence>
<dbReference type="PRINTS" id="PR00449">
    <property type="entry name" value="RASTRNSFRMNG"/>
</dbReference>
<evidence type="ECO:0000256" key="2">
    <source>
        <dbReference type="ARBA" id="ARBA00010142"/>
    </source>
</evidence>
<keyword evidence="3" id="KW-1003">Cell membrane</keyword>